<comment type="caution">
    <text evidence="10">The sequence shown here is derived from an EMBL/GenBank/DDBJ whole genome shotgun (WGS) entry which is preliminary data.</text>
</comment>
<evidence type="ECO:0000259" key="8">
    <source>
        <dbReference type="Pfam" id="PF01551"/>
    </source>
</evidence>
<sequence>MRWFSASAFFMSALPKRHRQALAVLVVLLFVALLLPSTEKSVSSAPLALDHLVDTDAPVFDKPKLSLRQLRAPWSFDAVPNSETLLVPVPGSGPNSYSYMVRSGDTLGKIFERLQIPQKTMYQLLETDVNVLALDNLMPGHTLVFEKQNQKLQRLELQFSLDHKVVYQRKGEGFEFNEVRIEGDWKEKLITGEILYTFTGSGKKAGLTQAEAVAITQVLKQRVDFRRDIQRGDKFEVLVTRQFVDGESTGNSKVQAIRINNRHNISAFLFEDNYYDEKGRNLEKAFQRYPFNGKYRLTSHFNPRRRHPVTGLIRPHNGTDFGMRIGTPVVTTGDGVVSRVVRHKYAGLYVEIKHGQSYKTRYLHLKKAYVVKGQRVKRGQKIALSGNSGRSTGPHLHFELHKNGRPVNAMKAKIPIAVSLTGKKKRAFKRQLKNYLARIEQGSNEQLAANQKEKEKQSI</sequence>
<evidence type="ECO:0000256" key="2">
    <source>
        <dbReference type="ARBA" id="ARBA00004196"/>
    </source>
</evidence>
<evidence type="ECO:0000259" key="9">
    <source>
        <dbReference type="Pfam" id="PF19425"/>
    </source>
</evidence>
<dbReference type="FunFam" id="2.70.70.10:FF:000002">
    <property type="entry name" value="Murein DD-endopeptidase MepM"/>
    <property type="match status" value="1"/>
</dbReference>
<dbReference type="Pfam" id="PF19425">
    <property type="entry name" value="Csd3_N2"/>
    <property type="match status" value="1"/>
</dbReference>
<dbReference type="AlphaFoldDB" id="A0A2G6JBC3"/>
<evidence type="ECO:0008006" key="12">
    <source>
        <dbReference type="Google" id="ProtNLM"/>
    </source>
</evidence>
<dbReference type="InterPro" id="IPR011055">
    <property type="entry name" value="Dup_hybrid_motif"/>
</dbReference>
<dbReference type="GO" id="GO:0004222">
    <property type="term" value="F:metalloendopeptidase activity"/>
    <property type="evidence" value="ECO:0007669"/>
    <property type="project" value="TreeGrafter"/>
</dbReference>
<name>A0A2G6JBC3_NEPCE</name>
<dbReference type="InterPro" id="IPR050570">
    <property type="entry name" value="Cell_wall_metabolism_enzyme"/>
</dbReference>
<keyword evidence="3" id="KW-0645">Protease</keyword>
<keyword evidence="6" id="KW-0862">Zinc</keyword>
<dbReference type="Proteomes" id="UP000242733">
    <property type="component" value="Unassembled WGS sequence"/>
</dbReference>
<evidence type="ECO:0000256" key="5">
    <source>
        <dbReference type="ARBA" id="ARBA00022801"/>
    </source>
</evidence>
<comment type="subcellular location">
    <subcellularLocation>
        <location evidence="2">Cell envelope</location>
    </subcellularLocation>
</comment>
<dbReference type="InterPro" id="IPR016047">
    <property type="entry name" value="M23ase_b-sheet_dom"/>
</dbReference>
<evidence type="ECO:0000256" key="4">
    <source>
        <dbReference type="ARBA" id="ARBA00022723"/>
    </source>
</evidence>
<dbReference type="PANTHER" id="PTHR21666:SF292">
    <property type="entry name" value="MUREIN DD-ENDOPEPTIDASE MEPM"/>
    <property type="match status" value="1"/>
</dbReference>
<comment type="cofactor">
    <cofactor evidence="1">
        <name>Zn(2+)</name>
        <dbReference type="ChEBI" id="CHEBI:29105"/>
    </cofactor>
</comment>
<keyword evidence="7" id="KW-0482">Metalloprotease</keyword>
<evidence type="ECO:0000256" key="7">
    <source>
        <dbReference type="ARBA" id="ARBA00023049"/>
    </source>
</evidence>
<protein>
    <recommendedName>
        <fullName evidence="12">Peptidase M23</fullName>
    </recommendedName>
</protein>
<evidence type="ECO:0000256" key="1">
    <source>
        <dbReference type="ARBA" id="ARBA00001947"/>
    </source>
</evidence>
<dbReference type="SUPFAM" id="SSF51261">
    <property type="entry name" value="Duplicated hybrid motif"/>
    <property type="match status" value="1"/>
</dbReference>
<dbReference type="InterPro" id="IPR045834">
    <property type="entry name" value="Csd3_N2"/>
</dbReference>
<evidence type="ECO:0000256" key="3">
    <source>
        <dbReference type="ARBA" id="ARBA00022670"/>
    </source>
</evidence>
<gene>
    <name evidence="10" type="ORF">CSA61_00690</name>
</gene>
<dbReference type="CDD" id="cd12797">
    <property type="entry name" value="M23_peptidase"/>
    <property type="match status" value="1"/>
</dbReference>
<dbReference type="Pfam" id="PF01551">
    <property type="entry name" value="Peptidase_M23"/>
    <property type="match status" value="1"/>
</dbReference>
<dbReference type="Gene3D" id="2.70.70.10">
    <property type="entry name" value="Glucose Permease (Domain IIA)"/>
    <property type="match status" value="1"/>
</dbReference>
<dbReference type="GO" id="GO:0006508">
    <property type="term" value="P:proteolysis"/>
    <property type="evidence" value="ECO:0007669"/>
    <property type="project" value="UniProtKB-KW"/>
</dbReference>
<evidence type="ECO:0000313" key="10">
    <source>
        <dbReference type="EMBL" id="PIE20716.1"/>
    </source>
</evidence>
<feature type="domain" description="M23ase beta-sheet core" evidence="8">
    <location>
        <begin position="315"/>
        <end position="408"/>
    </location>
</feature>
<dbReference type="GO" id="GO:0046872">
    <property type="term" value="F:metal ion binding"/>
    <property type="evidence" value="ECO:0007669"/>
    <property type="project" value="UniProtKB-KW"/>
</dbReference>
<dbReference type="EMBL" id="PDSG01000004">
    <property type="protein sequence ID" value="PIE20716.1"/>
    <property type="molecule type" value="Genomic_DNA"/>
</dbReference>
<organism evidence="10 11">
    <name type="scientific">Neptuniibacter caesariensis</name>
    <dbReference type="NCBI Taxonomy" id="207954"/>
    <lineage>
        <taxon>Bacteria</taxon>
        <taxon>Pseudomonadati</taxon>
        <taxon>Pseudomonadota</taxon>
        <taxon>Gammaproteobacteria</taxon>
        <taxon>Oceanospirillales</taxon>
        <taxon>Oceanospirillaceae</taxon>
        <taxon>Neptuniibacter</taxon>
    </lineage>
</organism>
<feature type="domain" description="Csd3-like second N-terminal" evidence="9">
    <location>
        <begin position="182"/>
        <end position="303"/>
    </location>
</feature>
<keyword evidence="4" id="KW-0479">Metal-binding</keyword>
<dbReference type="GO" id="GO:0030313">
    <property type="term" value="C:cell envelope"/>
    <property type="evidence" value="ECO:0007669"/>
    <property type="project" value="UniProtKB-SubCell"/>
</dbReference>
<reference evidence="10 11" key="1">
    <citation type="submission" date="2017-10" db="EMBL/GenBank/DDBJ databases">
        <title>Novel microbial diversity and functional potential in the marine mammal oral microbiome.</title>
        <authorList>
            <person name="Dudek N.K."/>
            <person name="Sun C.L."/>
            <person name="Burstein D."/>
            <person name="Kantor R.S."/>
            <person name="Aliaga Goltsman D.S."/>
            <person name="Bik E.M."/>
            <person name="Thomas B.C."/>
            <person name="Banfield J.F."/>
            <person name="Relman D.A."/>
        </authorList>
    </citation>
    <scope>NUCLEOTIDE SEQUENCE [LARGE SCALE GENOMIC DNA]</scope>
    <source>
        <strain evidence="10">DOLJORAL78_49_30</strain>
    </source>
</reference>
<evidence type="ECO:0000313" key="11">
    <source>
        <dbReference type="Proteomes" id="UP000242733"/>
    </source>
</evidence>
<accession>A0A2G6JBC3</accession>
<evidence type="ECO:0000256" key="6">
    <source>
        <dbReference type="ARBA" id="ARBA00022833"/>
    </source>
</evidence>
<keyword evidence="5" id="KW-0378">Hydrolase</keyword>
<proteinExistence type="predicted"/>
<dbReference type="PANTHER" id="PTHR21666">
    <property type="entry name" value="PEPTIDASE-RELATED"/>
    <property type="match status" value="1"/>
</dbReference>
<dbReference type="Gene3D" id="3.10.450.350">
    <property type="match status" value="2"/>
</dbReference>